<evidence type="ECO:0008006" key="2">
    <source>
        <dbReference type="Google" id="ProtNLM"/>
    </source>
</evidence>
<reference evidence="1" key="1">
    <citation type="journal article" date="2020" name="mSystems">
        <title>Genome- and Community-Level Interaction Insights into Carbon Utilization and Element Cycling Functions of Hydrothermarchaeota in Hydrothermal Sediment.</title>
        <authorList>
            <person name="Zhou Z."/>
            <person name="Liu Y."/>
            <person name="Xu W."/>
            <person name="Pan J."/>
            <person name="Luo Z.H."/>
            <person name="Li M."/>
        </authorList>
    </citation>
    <scope>NUCLEOTIDE SEQUENCE [LARGE SCALE GENOMIC DNA]</scope>
    <source>
        <strain evidence="1">SpSt-1135</strain>
    </source>
</reference>
<proteinExistence type="predicted"/>
<evidence type="ECO:0000313" key="1">
    <source>
        <dbReference type="EMBL" id="HHS48345.1"/>
    </source>
</evidence>
<sequence>MSILELAKAKVLPISQKDNLLEKPILYKTQGNILYTNFMNAKSEGLSFSKIEEELLIKDLLNLELKEDKNKELFVGFLNAFVNLYYKENTTIFCKNNQFCFNEMGSRLLKRYGANLSVCFVDNSIDNFEILQKYGFKTNFLNFTESNSQDRLYNCVANNFLVLCNGYCLTKSWADDIMDISSMDNANRLVIFFGPQSAFLNLIGLKRLCFFKEV</sequence>
<name>A0A7C6A6B7_DESAE</name>
<organism evidence="1">
    <name type="scientific">Desulfurella acetivorans</name>
    <dbReference type="NCBI Taxonomy" id="33002"/>
    <lineage>
        <taxon>Bacteria</taxon>
        <taxon>Pseudomonadati</taxon>
        <taxon>Campylobacterota</taxon>
        <taxon>Desulfurellia</taxon>
        <taxon>Desulfurellales</taxon>
        <taxon>Desulfurellaceae</taxon>
        <taxon>Desulfurella</taxon>
    </lineage>
</organism>
<dbReference type="Proteomes" id="UP000886400">
    <property type="component" value="Unassembled WGS sequence"/>
</dbReference>
<dbReference type="EMBL" id="DRZX01000026">
    <property type="protein sequence ID" value="HHS48345.1"/>
    <property type="molecule type" value="Genomic_DNA"/>
</dbReference>
<protein>
    <recommendedName>
        <fullName evidence="2">Heavy-metal chelation domain-containing protein</fullName>
    </recommendedName>
</protein>
<comment type="caution">
    <text evidence="1">The sequence shown here is derived from an EMBL/GenBank/DDBJ whole genome shotgun (WGS) entry which is preliminary data.</text>
</comment>
<dbReference type="AlphaFoldDB" id="A0A7C6A6B7"/>
<accession>A0A7C6A6B7</accession>
<gene>
    <name evidence="1" type="ORF">ENM99_00500</name>
</gene>